<keyword evidence="14" id="KW-1185">Reference proteome</keyword>
<dbReference type="PANTHER" id="PTHR11239:SF1">
    <property type="entry name" value="DNA-DIRECTED RNA POLYMERASE II SUBUNIT RPB9"/>
    <property type="match status" value="1"/>
</dbReference>
<feature type="binding site" evidence="9">
    <location>
        <position position="26"/>
    </location>
    <ligand>
        <name>Zn(2+)</name>
        <dbReference type="ChEBI" id="CHEBI:29105"/>
        <label>1</label>
    </ligand>
</feature>
<evidence type="ECO:0000256" key="5">
    <source>
        <dbReference type="ARBA" id="ARBA00022833"/>
    </source>
</evidence>
<accession>A0AAN7TV22</accession>
<dbReference type="EMBL" id="JAVFKY010000005">
    <property type="protein sequence ID" value="KAK5576672.1"/>
    <property type="molecule type" value="Genomic_DNA"/>
</dbReference>
<dbReference type="SMART" id="SM00440">
    <property type="entry name" value="ZnF_C2C2"/>
    <property type="match status" value="1"/>
</dbReference>
<dbReference type="PROSITE" id="PS51133">
    <property type="entry name" value="ZF_TFIIS_2"/>
    <property type="match status" value="1"/>
</dbReference>
<dbReference type="PIRSF" id="PIRSF005586">
    <property type="entry name" value="RNApol_RpoM"/>
    <property type="match status" value="1"/>
</dbReference>
<sequence>MNFCGECNNMLYPKADKANKTLLLACRICDHKEEATNNCVYRNEIRHSVMEKTQISQDIASDPTLPRTKAAKCPSCGGREAAFFQSMTAANGMTLFYVCASCGERWTHHGGK</sequence>
<evidence type="ECO:0000256" key="3">
    <source>
        <dbReference type="ARBA" id="ARBA00022723"/>
    </source>
</evidence>
<dbReference type="Proteomes" id="UP001344447">
    <property type="component" value="Unassembled WGS sequence"/>
</dbReference>
<evidence type="ECO:0000259" key="12">
    <source>
        <dbReference type="PROSITE" id="PS51133"/>
    </source>
</evidence>
<evidence type="ECO:0000256" key="9">
    <source>
        <dbReference type="PIRSR" id="PIRSR005586-1"/>
    </source>
</evidence>
<comment type="subcellular location">
    <subcellularLocation>
        <location evidence="1">Nucleus</location>
        <location evidence="1">Nucleolus</location>
    </subcellularLocation>
</comment>
<reference evidence="13 14" key="1">
    <citation type="submission" date="2023-11" db="EMBL/GenBank/DDBJ databases">
        <title>Dfirmibasis_genome.</title>
        <authorList>
            <person name="Edelbroek B."/>
            <person name="Kjellin J."/>
            <person name="Jerlstrom-Hultqvist J."/>
            <person name="Soderbom F."/>
        </authorList>
    </citation>
    <scope>NUCLEOTIDE SEQUENCE [LARGE SCALE GENOMIC DNA]</scope>
    <source>
        <strain evidence="13 14">TNS-C-14</strain>
    </source>
</reference>
<feature type="binding site" evidence="9">
    <location>
        <position position="76"/>
    </location>
    <ligand>
        <name>Zn(2+)</name>
        <dbReference type="ChEBI" id="CHEBI:29105"/>
        <label>2</label>
    </ligand>
</feature>
<feature type="binding site" evidence="9">
    <location>
        <position position="73"/>
    </location>
    <ligand>
        <name>Zn(2+)</name>
        <dbReference type="ChEBI" id="CHEBI:29105"/>
        <label>2</label>
    </ligand>
</feature>
<dbReference type="GO" id="GO:0001193">
    <property type="term" value="P:maintenance of transcriptional fidelity during transcription elongation by RNA polymerase II"/>
    <property type="evidence" value="ECO:0007669"/>
    <property type="project" value="TreeGrafter"/>
</dbReference>
<dbReference type="GO" id="GO:0006367">
    <property type="term" value="P:transcription initiation at RNA polymerase II promoter"/>
    <property type="evidence" value="ECO:0007669"/>
    <property type="project" value="TreeGrafter"/>
</dbReference>
<feature type="binding site" evidence="9">
    <location>
        <position position="99"/>
    </location>
    <ligand>
        <name>Zn(2+)</name>
        <dbReference type="ChEBI" id="CHEBI:29105"/>
        <label>2</label>
    </ligand>
</feature>
<protein>
    <recommendedName>
        <fullName evidence="8">DNA-directed RNA polymerase subunit</fullName>
    </recommendedName>
</protein>
<feature type="zinc finger region" description="C4-type" evidence="10">
    <location>
        <begin position="4"/>
        <end position="29"/>
    </location>
</feature>
<gene>
    <name evidence="13" type="ORF">RB653_007816</name>
</gene>
<dbReference type="SMART" id="SM00661">
    <property type="entry name" value="RPOL9"/>
    <property type="match status" value="1"/>
</dbReference>
<evidence type="ECO:0000256" key="11">
    <source>
        <dbReference type="RuleBase" id="RU003474"/>
    </source>
</evidence>
<keyword evidence="3 9" id="KW-0479">Metal-binding</keyword>
<evidence type="ECO:0000256" key="6">
    <source>
        <dbReference type="ARBA" id="ARBA00023163"/>
    </source>
</evidence>
<dbReference type="InterPro" id="IPR034012">
    <property type="entry name" value="Zn_ribbon_RPB9_C"/>
</dbReference>
<keyword evidence="6 8" id="KW-0804">Transcription</keyword>
<dbReference type="SUPFAM" id="SSF57783">
    <property type="entry name" value="Zinc beta-ribbon"/>
    <property type="match status" value="2"/>
</dbReference>
<dbReference type="InterPro" id="IPR001222">
    <property type="entry name" value="Znf_TFIIS"/>
</dbReference>
<comment type="function">
    <text evidence="8">DNA-dependent RNA polymerase catalyzes the transcription of DNA into RNA using the four ribonucleoside triphosphates as substrates.</text>
</comment>
<evidence type="ECO:0000256" key="2">
    <source>
        <dbReference type="ARBA" id="ARBA00022478"/>
    </source>
</evidence>
<dbReference type="CDD" id="cd10508">
    <property type="entry name" value="Zn-ribbon_RPB9"/>
    <property type="match status" value="1"/>
</dbReference>
<evidence type="ECO:0000256" key="1">
    <source>
        <dbReference type="ARBA" id="ARBA00004604"/>
    </source>
</evidence>
<dbReference type="GO" id="GO:0003899">
    <property type="term" value="F:DNA-directed RNA polymerase activity"/>
    <property type="evidence" value="ECO:0007669"/>
    <property type="project" value="InterPro"/>
</dbReference>
<dbReference type="Gene3D" id="2.20.25.10">
    <property type="match status" value="2"/>
</dbReference>
<feature type="domain" description="TFIIS-type" evidence="12">
    <location>
        <begin position="69"/>
        <end position="107"/>
    </location>
</feature>
<dbReference type="GO" id="GO:0008270">
    <property type="term" value="F:zinc ion binding"/>
    <property type="evidence" value="ECO:0007669"/>
    <property type="project" value="UniProtKB-KW"/>
</dbReference>
<evidence type="ECO:0000256" key="10">
    <source>
        <dbReference type="PIRSR" id="PIRSR005586-2"/>
    </source>
</evidence>
<dbReference type="GO" id="GO:0005730">
    <property type="term" value="C:nucleolus"/>
    <property type="evidence" value="ECO:0007669"/>
    <property type="project" value="UniProtKB-SubCell"/>
</dbReference>
<keyword evidence="4 10" id="KW-0863">Zinc-finger</keyword>
<dbReference type="InterPro" id="IPR019761">
    <property type="entry name" value="DNA-dir_RNA_pol-M_15_CS"/>
</dbReference>
<dbReference type="PANTHER" id="PTHR11239">
    <property type="entry name" value="DNA-DIRECTED RNA POLYMERASE"/>
    <property type="match status" value="1"/>
</dbReference>
<keyword evidence="5 9" id="KW-0862">Zinc</keyword>
<dbReference type="AlphaFoldDB" id="A0AAN7TV22"/>
<keyword evidence="2 8" id="KW-0240">DNA-directed RNA polymerase</keyword>
<dbReference type="GO" id="GO:0003676">
    <property type="term" value="F:nucleic acid binding"/>
    <property type="evidence" value="ECO:0007669"/>
    <property type="project" value="InterPro"/>
</dbReference>
<evidence type="ECO:0000256" key="8">
    <source>
        <dbReference type="PIRNR" id="PIRNR005586"/>
    </source>
</evidence>
<feature type="binding site" evidence="9">
    <location>
        <position position="7"/>
    </location>
    <ligand>
        <name>Zn(2+)</name>
        <dbReference type="ChEBI" id="CHEBI:29105"/>
        <label>1</label>
    </ligand>
</feature>
<dbReference type="FunFam" id="2.20.25.10:FF:000004">
    <property type="entry name" value="DNA-directed RNA polymerase subunit"/>
    <property type="match status" value="1"/>
</dbReference>
<feature type="binding site" evidence="9">
    <location>
        <position position="29"/>
    </location>
    <ligand>
        <name>Zn(2+)</name>
        <dbReference type="ChEBI" id="CHEBI:29105"/>
        <label>1</label>
    </ligand>
</feature>
<feature type="binding site" evidence="9">
    <location>
        <position position="4"/>
    </location>
    <ligand>
        <name>Zn(2+)</name>
        <dbReference type="ChEBI" id="CHEBI:29105"/>
        <label>1</label>
    </ligand>
</feature>
<dbReference type="Pfam" id="PF02150">
    <property type="entry name" value="Zn_ribbon_RPB9"/>
    <property type="match status" value="1"/>
</dbReference>
<organism evidence="13 14">
    <name type="scientific">Dictyostelium firmibasis</name>
    <dbReference type="NCBI Taxonomy" id="79012"/>
    <lineage>
        <taxon>Eukaryota</taxon>
        <taxon>Amoebozoa</taxon>
        <taxon>Evosea</taxon>
        <taxon>Eumycetozoa</taxon>
        <taxon>Dictyostelia</taxon>
        <taxon>Dictyosteliales</taxon>
        <taxon>Dictyosteliaceae</taxon>
        <taxon>Dictyostelium</taxon>
    </lineage>
</organism>
<dbReference type="FunFam" id="2.20.25.10:FF:000102">
    <property type="entry name" value="DNA-directed RNA polymerase subunit"/>
    <property type="match status" value="1"/>
</dbReference>
<dbReference type="GO" id="GO:0006283">
    <property type="term" value="P:transcription-coupled nucleotide-excision repair"/>
    <property type="evidence" value="ECO:0007669"/>
    <property type="project" value="TreeGrafter"/>
</dbReference>
<proteinExistence type="inferred from homology"/>
<evidence type="ECO:0000313" key="14">
    <source>
        <dbReference type="Proteomes" id="UP001344447"/>
    </source>
</evidence>
<feature type="binding site" evidence="9">
    <location>
        <position position="102"/>
    </location>
    <ligand>
        <name>Zn(2+)</name>
        <dbReference type="ChEBI" id="CHEBI:29105"/>
        <label>2</label>
    </ligand>
</feature>
<dbReference type="InterPro" id="IPR001529">
    <property type="entry name" value="Zn_ribbon_RPB9"/>
</dbReference>
<keyword evidence="7 8" id="KW-0539">Nucleus</keyword>
<evidence type="ECO:0000256" key="7">
    <source>
        <dbReference type="ARBA" id="ARBA00023242"/>
    </source>
</evidence>
<dbReference type="GO" id="GO:0005665">
    <property type="term" value="C:RNA polymerase II, core complex"/>
    <property type="evidence" value="ECO:0007669"/>
    <property type="project" value="TreeGrafter"/>
</dbReference>
<comment type="similarity">
    <text evidence="8 11">Belongs to the archaeal rpoM/eukaryotic RPA12/RPB9/RPC11 RNA polymerase family.</text>
</comment>
<dbReference type="Pfam" id="PF01096">
    <property type="entry name" value="Zn_ribbon_TFIIS"/>
    <property type="match status" value="1"/>
</dbReference>
<name>A0AAN7TV22_9MYCE</name>
<comment type="caution">
    <text evidence="13">The sequence shown here is derived from an EMBL/GenBank/DDBJ whole genome shotgun (WGS) entry which is preliminary data.</text>
</comment>
<evidence type="ECO:0000313" key="13">
    <source>
        <dbReference type="EMBL" id="KAK5576672.1"/>
    </source>
</evidence>
<evidence type="ECO:0000256" key="4">
    <source>
        <dbReference type="ARBA" id="ARBA00022771"/>
    </source>
</evidence>
<dbReference type="PROSITE" id="PS01030">
    <property type="entry name" value="RNA_POL_M_15KD"/>
    <property type="match status" value="1"/>
</dbReference>
<dbReference type="InterPro" id="IPR012164">
    <property type="entry name" value="Rpa12/Rpb9/Rpc10/TFS"/>
</dbReference>